<comment type="caution">
    <text evidence="4">The sequence shown here is derived from an EMBL/GenBank/DDBJ whole genome shotgun (WGS) entry which is preliminary data.</text>
</comment>
<evidence type="ECO:0000259" key="3">
    <source>
        <dbReference type="PROSITE" id="PS50234"/>
    </source>
</evidence>
<evidence type="ECO:0000313" key="5">
    <source>
        <dbReference type="Proteomes" id="UP000287853"/>
    </source>
</evidence>
<reference evidence="4 5" key="1">
    <citation type="submission" date="2017-01" db="EMBL/GenBank/DDBJ databases">
        <title>The cable genome- insights into the physiology and evolution of filamentous bacteria capable of sulfide oxidation via long distance electron transfer.</title>
        <authorList>
            <person name="Schreiber L."/>
            <person name="Bjerg J.T."/>
            <person name="Boggild A."/>
            <person name="Van De Vossenberg J."/>
            <person name="Meysman F."/>
            <person name="Nielsen L.P."/>
            <person name="Schramm A."/>
            <person name="Kjeldsen K.U."/>
        </authorList>
    </citation>
    <scope>NUCLEOTIDE SEQUENCE [LARGE SCALE GENOMIC DNA]</scope>
    <source>
        <strain evidence="4">MCF</strain>
    </source>
</reference>
<dbReference type="Pfam" id="PF13519">
    <property type="entry name" value="VWA_2"/>
    <property type="match status" value="1"/>
</dbReference>
<accession>A0A444ISX8</accession>
<dbReference type="InterPro" id="IPR036465">
    <property type="entry name" value="vWFA_dom_sf"/>
</dbReference>
<sequence length="269" mass="28849">MKKLLYICGATALLLVLSLVLSGCGDDADQRNATARQKKKIAPQQQQSAPDPFEQATGSAVWPPSEEKQENILPADQWALKNYVMIFDGSGSMGDKRCSGNKTKSTVAKKAVADWAQSVPADANLGLIVFDQQGFAVRQQLGLGDRQEFVQQVQAVVPGSGTPLTQAVRTAYKILTAQAGKQLGYGEYHMVIVTDGAANQPEKLTGTVNAVLAHSPILISTIGFCIADTHSLNQPGRTIYKAADNPEALRQGLQDVLAESESFDDVTEF</sequence>
<gene>
    <name evidence="4" type="ORF">H206_02046</name>
</gene>
<dbReference type="SUPFAM" id="SSF53300">
    <property type="entry name" value="vWA-like"/>
    <property type="match status" value="1"/>
</dbReference>
<feature type="signal peptide" evidence="2">
    <location>
        <begin position="1"/>
        <end position="23"/>
    </location>
</feature>
<keyword evidence="5" id="KW-1185">Reference proteome</keyword>
<dbReference type="CDD" id="cd00198">
    <property type="entry name" value="vWFA"/>
    <property type="match status" value="1"/>
</dbReference>
<dbReference type="SMART" id="SM00327">
    <property type="entry name" value="VWA"/>
    <property type="match status" value="1"/>
</dbReference>
<feature type="chain" id="PRO_5019040593" evidence="2">
    <location>
        <begin position="24"/>
        <end position="269"/>
    </location>
</feature>
<dbReference type="PROSITE" id="PS51257">
    <property type="entry name" value="PROKAR_LIPOPROTEIN"/>
    <property type="match status" value="1"/>
</dbReference>
<protein>
    <submittedName>
        <fullName evidence="4">von Willebrand factor type A domain-containing protein</fullName>
    </submittedName>
</protein>
<feature type="domain" description="VWFA" evidence="3">
    <location>
        <begin position="82"/>
        <end position="269"/>
    </location>
</feature>
<evidence type="ECO:0000256" key="1">
    <source>
        <dbReference type="SAM" id="MobiDB-lite"/>
    </source>
</evidence>
<organism evidence="4 5">
    <name type="scientific">Candidatus Electrothrix aarhusensis</name>
    <dbReference type="NCBI Taxonomy" id="1859131"/>
    <lineage>
        <taxon>Bacteria</taxon>
        <taxon>Pseudomonadati</taxon>
        <taxon>Thermodesulfobacteriota</taxon>
        <taxon>Desulfobulbia</taxon>
        <taxon>Desulfobulbales</taxon>
        <taxon>Desulfobulbaceae</taxon>
        <taxon>Candidatus Electrothrix</taxon>
    </lineage>
</organism>
<keyword evidence="2" id="KW-0732">Signal</keyword>
<feature type="region of interest" description="Disordered" evidence="1">
    <location>
        <begin position="41"/>
        <end position="68"/>
    </location>
</feature>
<dbReference type="PROSITE" id="PS50234">
    <property type="entry name" value="VWFA"/>
    <property type="match status" value="1"/>
</dbReference>
<evidence type="ECO:0000256" key="2">
    <source>
        <dbReference type="SAM" id="SignalP"/>
    </source>
</evidence>
<name>A0A444ISX8_9BACT</name>
<proteinExistence type="predicted"/>
<dbReference type="InterPro" id="IPR002035">
    <property type="entry name" value="VWF_A"/>
</dbReference>
<dbReference type="Proteomes" id="UP000287853">
    <property type="component" value="Unassembled WGS sequence"/>
</dbReference>
<dbReference type="AlphaFoldDB" id="A0A444ISX8"/>
<dbReference type="Gene3D" id="3.40.50.410">
    <property type="entry name" value="von Willebrand factor, type A domain"/>
    <property type="match status" value="1"/>
</dbReference>
<dbReference type="EMBL" id="MTKO01000103">
    <property type="protein sequence ID" value="RWX44019.1"/>
    <property type="molecule type" value="Genomic_DNA"/>
</dbReference>
<evidence type="ECO:0000313" key="4">
    <source>
        <dbReference type="EMBL" id="RWX44019.1"/>
    </source>
</evidence>